<dbReference type="Gene3D" id="3.30.9.10">
    <property type="entry name" value="D-Amino Acid Oxidase, subunit A, domain 2"/>
    <property type="match status" value="1"/>
</dbReference>
<dbReference type="InterPro" id="IPR006076">
    <property type="entry name" value="FAD-dep_OxRdtase"/>
</dbReference>
<dbReference type="EMBL" id="CADCTP010000021">
    <property type="protein sequence ID" value="CAA9216427.1"/>
    <property type="molecule type" value="Genomic_DNA"/>
</dbReference>
<dbReference type="Gene3D" id="3.50.50.60">
    <property type="entry name" value="FAD/NAD(P)-binding domain"/>
    <property type="match status" value="2"/>
</dbReference>
<dbReference type="PRINTS" id="PR00419">
    <property type="entry name" value="ADXRDTASE"/>
</dbReference>
<evidence type="ECO:0000259" key="1">
    <source>
        <dbReference type="Pfam" id="PF01266"/>
    </source>
</evidence>
<dbReference type="Pfam" id="PF01266">
    <property type="entry name" value="DAO"/>
    <property type="match status" value="1"/>
</dbReference>
<name>A0A6J4H7L5_9ACTN</name>
<dbReference type="InterPro" id="IPR036188">
    <property type="entry name" value="FAD/NAD-bd_sf"/>
</dbReference>
<feature type="domain" description="FAD dependent oxidoreductase" evidence="1">
    <location>
        <begin position="5"/>
        <end position="89"/>
    </location>
</feature>
<dbReference type="AlphaFoldDB" id="A0A6J4H7L5"/>
<dbReference type="SUPFAM" id="SSF51905">
    <property type="entry name" value="FAD/NAD(P)-binding domain"/>
    <property type="match status" value="1"/>
</dbReference>
<protein>
    <recommendedName>
        <fullName evidence="1">FAD dependent oxidoreductase domain-containing protein</fullName>
    </recommendedName>
</protein>
<reference evidence="2" key="1">
    <citation type="submission" date="2020-02" db="EMBL/GenBank/DDBJ databases">
        <authorList>
            <person name="Meier V. D."/>
        </authorList>
    </citation>
    <scope>NUCLEOTIDE SEQUENCE</scope>
    <source>
        <strain evidence="2">AVDCRST_MAG41</strain>
    </source>
</reference>
<proteinExistence type="predicted"/>
<organism evidence="2">
    <name type="scientific">uncultured Mycobacteriales bacterium</name>
    <dbReference type="NCBI Taxonomy" id="581187"/>
    <lineage>
        <taxon>Bacteria</taxon>
        <taxon>Bacillati</taxon>
        <taxon>Actinomycetota</taxon>
        <taxon>Actinomycetes</taxon>
        <taxon>Mycobacteriales</taxon>
        <taxon>environmental samples</taxon>
    </lineage>
</organism>
<sequence>MSCTVAVVGAGPIGAATAYGLTRLGVPGVTLVGGEAGHPAYRSSGGSVCWHRDDPAKAAMIRATADFVRDRVAAGAPIGVRETPYLFLDAGVLVPALNIAAADLVADLAGLAAAGGAERADLGTVRRVEPAGGGHRVVGDAGTLDAEVVVLALGTGNPAVLGERALPGGPAPVEKRQLFVLDLPVGPERAGLPHLVAAVGAGWAYVFVKQTPDGLRLLLGQEDLIEDADLTGPVDHLAELLDAGVADRFPFLRGAAAERVLWGVDHVDKHPSVVAHARGLLSVHCGSAVRSCVPIGQRAAAAVTATLGGAR</sequence>
<accession>A0A6J4H7L5</accession>
<gene>
    <name evidence="2" type="ORF">AVDCRST_MAG41-261</name>
</gene>
<evidence type="ECO:0000313" key="2">
    <source>
        <dbReference type="EMBL" id="CAA9216427.1"/>
    </source>
</evidence>